<dbReference type="GO" id="GO:0000981">
    <property type="term" value="F:DNA-binding transcription factor activity, RNA polymerase II-specific"/>
    <property type="evidence" value="ECO:0007669"/>
    <property type="project" value="TreeGrafter"/>
</dbReference>
<feature type="coiled-coil region" evidence="6">
    <location>
        <begin position="1"/>
        <end position="35"/>
    </location>
</feature>
<keyword evidence="7" id="KW-1133">Transmembrane helix</keyword>
<evidence type="ECO:0000256" key="6">
    <source>
        <dbReference type="SAM" id="Coils"/>
    </source>
</evidence>
<dbReference type="OrthoDB" id="674948at2759"/>
<comment type="subcellular location">
    <subcellularLocation>
        <location evidence="1">Nucleus</location>
    </subcellularLocation>
</comment>
<evidence type="ECO:0000313" key="8">
    <source>
        <dbReference type="EMBL" id="KAF6016918.1"/>
    </source>
</evidence>
<evidence type="ECO:0000256" key="1">
    <source>
        <dbReference type="ARBA" id="ARBA00004123"/>
    </source>
</evidence>
<comment type="caution">
    <text evidence="8">The sequence shown here is derived from an EMBL/GenBank/DDBJ whole genome shotgun (WGS) entry which is preliminary data.</text>
</comment>
<reference evidence="8" key="1">
    <citation type="submission" date="2020-06" db="EMBL/GenBank/DDBJ databases">
        <title>Draft genome of Bugula neritina, a colonial animal packing powerful symbionts and potential medicines.</title>
        <authorList>
            <person name="Rayko M."/>
        </authorList>
    </citation>
    <scope>NUCLEOTIDE SEQUENCE [LARGE SCALE GENOMIC DNA]</scope>
    <source>
        <strain evidence="8">Kwan_BN1</strain>
    </source>
</reference>
<organism evidence="8 9">
    <name type="scientific">Bugula neritina</name>
    <name type="common">Brown bryozoan</name>
    <name type="synonym">Sertularia neritina</name>
    <dbReference type="NCBI Taxonomy" id="10212"/>
    <lineage>
        <taxon>Eukaryota</taxon>
        <taxon>Metazoa</taxon>
        <taxon>Spiralia</taxon>
        <taxon>Lophotrochozoa</taxon>
        <taxon>Bryozoa</taxon>
        <taxon>Gymnolaemata</taxon>
        <taxon>Cheilostomatida</taxon>
        <taxon>Flustrina</taxon>
        <taxon>Buguloidea</taxon>
        <taxon>Bugulidae</taxon>
        <taxon>Bugula</taxon>
    </lineage>
</organism>
<feature type="transmembrane region" description="Helical" evidence="7">
    <location>
        <begin position="54"/>
        <end position="78"/>
    </location>
</feature>
<keyword evidence="7" id="KW-0472">Membrane</keyword>
<dbReference type="PANTHER" id="PTHR46004">
    <property type="entry name" value="CYCLIC AMP RESPONSE ELEMENT-BINDING PROTEIN A"/>
    <property type="match status" value="1"/>
</dbReference>
<evidence type="ECO:0000256" key="7">
    <source>
        <dbReference type="SAM" id="Phobius"/>
    </source>
</evidence>
<keyword evidence="7" id="KW-0812">Transmembrane</keyword>
<dbReference type="GO" id="GO:0005634">
    <property type="term" value="C:nucleus"/>
    <property type="evidence" value="ECO:0007669"/>
    <property type="project" value="UniProtKB-SubCell"/>
</dbReference>
<keyword evidence="4" id="KW-0804">Transcription</keyword>
<evidence type="ECO:0000256" key="5">
    <source>
        <dbReference type="ARBA" id="ARBA00023242"/>
    </source>
</evidence>
<evidence type="ECO:0000313" key="9">
    <source>
        <dbReference type="Proteomes" id="UP000593567"/>
    </source>
</evidence>
<keyword evidence="6" id="KW-0175">Coiled coil</keyword>
<protein>
    <submittedName>
        <fullName evidence="8">CREB3L1</fullName>
    </submittedName>
</protein>
<proteinExistence type="predicted"/>
<keyword evidence="2" id="KW-0805">Transcription regulation</keyword>
<dbReference type="PANTHER" id="PTHR46004:SF3">
    <property type="entry name" value="CYCLIC AMP RESPONSE ELEMENT-BINDING PROTEIN A"/>
    <property type="match status" value="1"/>
</dbReference>
<dbReference type="EMBL" id="VXIV02003450">
    <property type="protein sequence ID" value="KAF6016918.1"/>
    <property type="molecule type" value="Genomic_DNA"/>
</dbReference>
<evidence type="ECO:0000256" key="2">
    <source>
        <dbReference type="ARBA" id="ARBA00023015"/>
    </source>
</evidence>
<gene>
    <name evidence="8" type="ORF">EB796_024758</name>
</gene>
<keyword evidence="5" id="KW-0539">Nucleus</keyword>
<dbReference type="Proteomes" id="UP000593567">
    <property type="component" value="Unassembled WGS sequence"/>
</dbReference>
<evidence type="ECO:0000256" key="3">
    <source>
        <dbReference type="ARBA" id="ARBA00023125"/>
    </source>
</evidence>
<keyword evidence="9" id="KW-1185">Reference proteome</keyword>
<accession>A0A7J7IUK5</accession>
<dbReference type="GO" id="GO:0035497">
    <property type="term" value="F:cAMP response element binding"/>
    <property type="evidence" value="ECO:0007669"/>
    <property type="project" value="TreeGrafter"/>
</dbReference>
<evidence type="ECO:0000256" key="4">
    <source>
        <dbReference type="ARBA" id="ARBA00023163"/>
    </source>
</evidence>
<sequence length="137" mass="15652">MDQLERKVEDIVKENNDLKQKCDKFENNNRTLMAKVGKLQAILKSLSPKQVTTQAGTCLFVMVLCLAVFIGTGPPLALRSLQNLLEWWAYLDSPCGRRGLYKEPWLITVAKHSIQWTVHLITRASPSMFSSVQYNRE</sequence>
<dbReference type="AlphaFoldDB" id="A0A7J7IUK5"/>
<name>A0A7J7IUK5_BUGNE</name>
<keyword evidence="3" id="KW-0238">DNA-binding</keyword>